<feature type="transmembrane region" description="Helical" evidence="6">
    <location>
        <begin position="314"/>
        <end position="333"/>
    </location>
</feature>
<organism evidence="9 10">
    <name type="scientific">Elysia marginata</name>
    <dbReference type="NCBI Taxonomy" id="1093978"/>
    <lineage>
        <taxon>Eukaryota</taxon>
        <taxon>Metazoa</taxon>
        <taxon>Spiralia</taxon>
        <taxon>Lophotrochozoa</taxon>
        <taxon>Mollusca</taxon>
        <taxon>Gastropoda</taxon>
        <taxon>Heterobranchia</taxon>
        <taxon>Euthyneura</taxon>
        <taxon>Panpulmonata</taxon>
        <taxon>Sacoglossa</taxon>
        <taxon>Placobranchoidea</taxon>
        <taxon>Plakobranchidae</taxon>
        <taxon>Elysia</taxon>
    </lineage>
</organism>
<protein>
    <submittedName>
        <fullName evidence="9">Neuronal acetylcholine receptor subunit alpha-3</fullName>
    </submittedName>
</protein>
<feature type="region of interest" description="Disordered" evidence="5">
    <location>
        <begin position="266"/>
        <end position="294"/>
    </location>
</feature>
<evidence type="ECO:0000313" key="10">
    <source>
        <dbReference type="Proteomes" id="UP000762676"/>
    </source>
</evidence>
<dbReference type="AlphaFoldDB" id="A0AAV4FGB3"/>
<proteinExistence type="predicted"/>
<dbReference type="InterPro" id="IPR036719">
    <property type="entry name" value="Neuro-gated_channel_TM_sf"/>
</dbReference>
<feature type="transmembrane region" description="Helical" evidence="6">
    <location>
        <begin position="148"/>
        <end position="172"/>
    </location>
</feature>
<name>A0AAV4FGB3_9GAST</name>
<dbReference type="InterPro" id="IPR036734">
    <property type="entry name" value="Neur_chan_lig-bd_sf"/>
</dbReference>
<comment type="caution">
    <text evidence="9">The sequence shown here is derived from an EMBL/GenBank/DDBJ whole genome shotgun (WGS) entry which is preliminary data.</text>
</comment>
<feature type="transmembrane region" description="Helical" evidence="6">
    <location>
        <begin position="212"/>
        <end position="231"/>
    </location>
</feature>
<gene>
    <name evidence="9" type="ORF">ElyMa_003827000</name>
</gene>
<dbReference type="Proteomes" id="UP000762676">
    <property type="component" value="Unassembled WGS sequence"/>
</dbReference>
<evidence type="ECO:0000259" key="8">
    <source>
        <dbReference type="Pfam" id="PF02932"/>
    </source>
</evidence>
<dbReference type="PROSITE" id="PS00236">
    <property type="entry name" value="NEUROTR_ION_CHANNEL"/>
    <property type="match status" value="1"/>
</dbReference>
<dbReference type="InterPro" id="IPR018000">
    <property type="entry name" value="Neurotransmitter_ion_chnl_CS"/>
</dbReference>
<feature type="domain" description="Neurotransmitter-gated ion-channel ligand-binding" evidence="7">
    <location>
        <begin position="2"/>
        <end position="146"/>
    </location>
</feature>
<dbReference type="InterPro" id="IPR006201">
    <property type="entry name" value="Neur_channel"/>
</dbReference>
<dbReference type="PANTHER" id="PTHR18945">
    <property type="entry name" value="NEUROTRANSMITTER GATED ION CHANNEL"/>
    <property type="match status" value="1"/>
</dbReference>
<accession>A0AAV4FGB3</accession>
<dbReference type="Gene3D" id="2.70.170.10">
    <property type="entry name" value="Neurotransmitter-gated ion-channel ligand-binding domain"/>
    <property type="match status" value="1"/>
</dbReference>
<evidence type="ECO:0000259" key="7">
    <source>
        <dbReference type="Pfam" id="PF02931"/>
    </source>
</evidence>
<reference evidence="9 10" key="1">
    <citation type="journal article" date="2021" name="Elife">
        <title>Chloroplast acquisition without the gene transfer in kleptoplastic sea slugs, Plakobranchus ocellatus.</title>
        <authorList>
            <person name="Maeda T."/>
            <person name="Takahashi S."/>
            <person name="Yoshida T."/>
            <person name="Shimamura S."/>
            <person name="Takaki Y."/>
            <person name="Nagai Y."/>
            <person name="Toyoda A."/>
            <person name="Suzuki Y."/>
            <person name="Arimoto A."/>
            <person name="Ishii H."/>
            <person name="Satoh N."/>
            <person name="Nishiyama T."/>
            <person name="Hasebe M."/>
            <person name="Maruyama T."/>
            <person name="Minagawa J."/>
            <person name="Obokata J."/>
            <person name="Shigenobu S."/>
        </authorList>
    </citation>
    <scope>NUCLEOTIDE SEQUENCE [LARGE SCALE GENOMIC DNA]</scope>
</reference>
<dbReference type="InterPro" id="IPR038050">
    <property type="entry name" value="Neuro_actylchol_rec"/>
</dbReference>
<evidence type="ECO:0000256" key="2">
    <source>
        <dbReference type="ARBA" id="ARBA00022692"/>
    </source>
</evidence>
<evidence type="ECO:0000256" key="3">
    <source>
        <dbReference type="ARBA" id="ARBA00022989"/>
    </source>
</evidence>
<sequence>MLTWNASDYGGIKLLIPRSQDVFRPSIALLNTMGERDLFKEDEAPVRVHPDGGVTWLPGSIFHTACKLDLTNYPFDEQTCKLDMIAMDFEPDMLQFVAIMETAGQLFYLENGEWEIKSSKMSAEIIDVGDSPMSSIVVSFTLRRKPEFLVISVLLPIVFLSLLNLLVFLIPVDSGEKISFGITVLLAMSVFLSITSQMLPKSSETMPKMIRYIFCLLIISLLTVVDSIIIVKLHHMEEKDEHASPNTEPTAFSTWIPKILASNGSQASPSPYDLGPRHGDGESSSRSTSPVVEERVTRKVKANRYKMIGKYIDLVSLLLFGLVWVAVTVEFLISSGAKI</sequence>
<dbReference type="InterPro" id="IPR006029">
    <property type="entry name" value="Neurotrans-gated_channel_TM"/>
</dbReference>
<keyword evidence="10" id="KW-1185">Reference proteome</keyword>
<dbReference type="Gene3D" id="1.20.58.390">
    <property type="entry name" value="Neurotransmitter-gated ion-channel transmembrane domain"/>
    <property type="match status" value="1"/>
</dbReference>
<evidence type="ECO:0000256" key="4">
    <source>
        <dbReference type="ARBA" id="ARBA00023136"/>
    </source>
</evidence>
<dbReference type="SUPFAM" id="SSF90112">
    <property type="entry name" value="Neurotransmitter-gated ion-channel transmembrane pore"/>
    <property type="match status" value="1"/>
</dbReference>
<dbReference type="EMBL" id="BMAT01007813">
    <property type="protein sequence ID" value="GFR71951.1"/>
    <property type="molecule type" value="Genomic_DNA"/>
</dbReference>
<keyword evidence="3 6" id="KW-1133">Transmembrane helix</keyword>
<dbReference type="GO" id="GO:0016020">
    <property type="term" value="C:membrane"/>
    <property type="evidence" value="ECO:0007669"/>
    <property type="project" value="UniProtKB-SubCell"/>
</dbReference>
<dbReference type="GO" id="GO:0004888">
    <property type="term" value="F:transmembrane signaling receptor activity"/>
    <property type="evidence" value="ECO:0007669"/>
    <property type="project" value="InterPro"/>
</dbReference>
<dbReference type="CDD" id="cd19051">
    <property type="entry name" value="LGIC_TM_cation"/>
    <property type="match status" value="1"/>
</dbReference>
<evidence type="ECO:0000256" key="1">
    <source>
        <dbReference type="ARBA" id="ARBA00004141"/>
    </source>
</evidence>
<comment type="subcellular location">
    <subcellularLocation>
        <location evidence="1">Membrane</location>
        <topology evidence="1">Multi-pass membrane protein</topology>
    </subcellularLocation>
</comment>
<evidence type="ECO:0000313" key="9">
    <source>
        <dbReference type="EMBL" id="GFR71951.1"/>
    </source>
</evidence>
<keyword evidence="9" id="KW-0675">Receptor</keyword>
<evidence type="ECO:0000256" key="6">
    <source>
        <dbReference type="SAM" id="Phobius"/>
    </source>
</evidence>
<keyword evidence="2 6" id="KW-0812">Transmembrane</keyword>
<dbReference type="InterPro" id="IPR006202">
    <property type="entry name" value="Neur_chan_lig-bd"/>
</dbReference>
<evidence type="ECO:0000256" key="5">
    <source>
        <dbReference type="SAM" id="MobiDB-lite"/>
    </source>
</evidence>
<dbReference type="SUPFAM" id="SSF63712">
    <property type="entry name" value="Nicotinic receptor ligand binding domain-like"/>
    <property type="match status" value="1"/>
</dbReference>
<dbReference type="GO" id="GO:0005230">
    <property type="term" value="F:extracellular ligand-gated monoatomic ion channel activity"/>
    <property type="evidence" value="ECO:0007669"/>
    <property type="project" value="InterPro"/>
</dbReference>
<feature type="domain" description="Neurotransmitter-gated ion-channel transmembrane" evidence="8">
    <location>
        <begin position="154"/>
        <end position="283"/>
    </location>
</feature>
<feature type="transmembrane region" description="Helical" evidence="6">
    <location>
        <begin position="178"/>
        <end position="200"/>
    </location>
</feature>
<keyword evidence="4 6" id="KW-0472">Membrane</keyword>
<dbReference type="Pfam" id="PF02931">
    <property type="entry name" value="Neur_chan_LBD"/>
    <property type="match status" value="1"/>
</dbReference>
<dbReference type="CDD" id="cd18989">
    <property type="entry name" value="LGIC_ECD_cation"/>
    <property type="match status" value="1"/>
</dbReference>
<dbReference type="Pfam" id="PF02932">
    <property type="entry name" value="Neur_chan_memb"/>
    <property type="match status" value="1"/>
</dbReference>